<feature type="compositionally biased region" description="Acidic residues" evidence="1">
    <location>
        <begin position="31"/>
        <end position="49"/>
    </location>
</feature>
<dbReference type="RefSeq" id="WP_035965408.1">
    <property type="nucleotide sequence ID" value="NZ_BMZV01000001.1"/>
</dbReference>
<evidence type="ECO:0000313" key="2">
    <source>
        <dbReference type="EMBL" id="KHE73623.1"/>
    </source>
</evidence>
<sequence>MTQPIPDPNPLDNPEASDDTFREDELIGTTGDEDSAWEEDDAQWGADEDPLTHPEEADVEQVAQEETIPELDTTSETQDPEVEALVQDPQADREVNRSLRDGADQTVDPMDER</sequence>
<evidence type="ECO:0000256" key="1">
    <source>
        <dbReference type="SAM" id="MobiDB-lite"/>
    </source>
</evidence>
<feature type="region of interest" description="Disordered" evidence="1">
    <location>
        <begin position="1"/>
        <end position="113"/>
    </location>
</feature>
<feature type="compositionally biased region" description="Pro residues" evidence="1">
    <location>
        <begin position="1"/>
        <end position="11"/>
    </location>
</feature>
<dbReference type="GeneID" id="93240869"/>
<dbReference type="Proteomes" id="UP000030664">
    <property type="component" value="Unassembled WGS sequence"/>
</dbReference>
<evidence type="ECO:0000313" key="3">
    <source>
        <dbReference type="Proteomes" id="UP000030664"/>
    </source>
</evidence>
<organism evidence="2 3">
    <name type="scientific">Kocuria marina</name>
    <dbReference type="NCBI Taxonomy" id="223184"/>
    <lineage>
        <taxon>Bacteria</taxon>
        <taxon>Bacillati</taxon>
        <taxon>Actinomycetota</taxon>
        <taxon>Actinomycetes</taxon>
        <taxon>Micrococcales</taxon>
        <taxon>Micrococcaceae</taxon>
        <taxon>Kocuria</taxon>
    </lineage>
</organism>
<dbReference type="eggNOG" id="ENOG5031X09">
    <property type="taxonomic scope" value="Bacteria"/>
</dbReference>
<dbReference type="EMBL" id="JROM01000055">
    <property type="protein sequence ID" value="KHE73623.1"/>
    <property type="molecule type" value="Genomic_DNA"/>
</dbReference>
<name>A0A0B0D871_9MICC</name>
<accession>A0A0B0D871</accession>
<dbReference type="AlphaFoldDB" id="A0A0B0D871"/>
<protein>
    <submittedName>
        <fullName evidence="2">Uncharacterized protein</fullName>
    </submittedName>
</protein>
<comment type="caution">
    <text evidence="2">The sequence shown here is derived from an EMBL/GenBank/DDBJ whole genome shotgun (WGS) entry which is preliminary data.</text>
</comment>
<proteinExistence type="predicted"/>
<gene>
    <name evidence="2" type="ORF">AS25_12170</name>
</gene>
<reference evidence="2 3" key="1">
    <citation type="submission" date="2014-09" db="EMBL/GenBank/DDBJ databases">
        <title>High-quality draft genome sequence of Kocuria marina SO9-6, an actinobacterium isolated from a copper mine.</title>
        <authorList>
            <person name="Castro D.B."/>
            <person name="Pereira L.B."/>
            <person name="Silva M.V."/>
            <person name="Silva B.P."/>
            <person name="Zanardi B.R."/>
            <person name="Carlos C."/>
            <person name="Belgini D.R."/>
            <person name="Limache E.G."/>
            <person name="Lacerda G.V."/>
            <person name="Nery M.B."/>
            <person name="Gomes M.B."/>
            <person name="Souza S."/>
            <person name="Silva T.M."/>
            <person name="Rodrigues V.D."/>
            <person name="Paulino L.C."/>
            <person name="Vicentini R."/>
            <person name="Ferraz L.F."/>
            <person name="Ottoboni L.M."/>
        </authorList>
    </citation>
    <scope>NUCLEOTIDE SEQUENCE [LARGE SCALE GENOMIC DNA]</scope>
    <source>
        <strain evidence="2 3">SO9-6</strain>
    </source>
</reference>
<feature type="compositionally biased region" description="Basic and acidic residues" evidence="1">
    <location>
        <begin position="90"/>
        <end position="103"/>
    </location>
</feature>